<dbReference type="EMBL" id="GL380038">
    <property type="protein sequence ID" value="EGT43864.1"/>
    <property type="molecule type" value="Genomic_DNA"/>
</dbReference>
<dbReference type="Pfam" id="PF01827">
    <property type="entry name" value="FTH"/>
    <property type="match status" value="1"/>
</dbReference>
<sequence length="315" mass="36978">MTEARGADVTSDDLAKNVPVKFLRHIESTRKEGEKIILLHFIEDYLQLDTFKIKMKKGRDGLFSFEYIHVWVDDEDKTETKQTRDPQTYITNLLKFMLKDPNGRFRIAMYGPTGAEYLLNMKIMNRKIRELLDSFNHLIAFGAIDFKHLADDTFVSLMKRSKPGVLKAITFNIKWNGWEKLAEIVEMEAWKKATQIHSWGLTPLKFDDVKHCTHLRLHWETVTSSEIKRIKEHIRDTNKEKFFTVFVEKGDMFRDETIKNELKSKNTESCGGEPWSGESYGYIHKWDHPRRTFEVKLTASSAVFNNIEPIEPEQR</sequence>
<name>G0P382_CAEBE</name>
<reference evidence="3" key="1">
    <citation type="submission" date="2011-07" db="EMBL/GenBank/DDBJ databases">
        <authorList>
            <consortium name="Caenorhabditis brenneri Sequencing and Analysis Consortium"/>
            <person name="Wilson R.K."/>
        </authorList>
    </citation>
    <scope>NUCLEOTIDE SEQUENCE [LARGE SCALE GENOMIC DNA]</scope>
    <source>
        <strain evidence="3">PB2801</strain>
    </source>
</reference>
<dbReference type="InParanoid" id="G0P382"/>
<proteinExistence type="predicted"/>
<accession>G0P382</accession>
<dbReference type="InterPro" id="IPR002900">
    <property type="entry name" value="DUF38/FTH_CAE_spp"/>
</dbReference>
<gene>
    <name evidence="2" type="ORF">CAEBREN_09585</name>
</gene>
<organism evidence="3">
    <name type="scientific">Caenorhabditis brenneri</name>
    <name type="common">Nematode worm</name>
    <dbReference type="NCBI Taxonomy" id="135651"/>
    <lineage>
        <taxon>Eukaryota</taxon>
        <taxon>Metazoa</taxon>
        <taxon>Ecdysozoa</taxon>
        <taxon>Nematoda</taxon>
        <taxon>Chromadorea</taxon>
        <taxon>Rhabditida</taxon>
        <taxon>Rhabditina</taxon>
        <taxon>Rhabditomorpha</taxon>
        <taxon>Rhabditoidea</taxon>
        <taxon>Rhabditidae</taxon>
        <taxon>Peloderinae</taxon>
        <taxon>Caenorhabditis</taxon>
    </lineage>
</organism>
<feature type="domain" description="DUF38" evidence="1">
    <location>
        <begin position="126"/>
        <end position="245"/>
    </location>
</feature>
<dbReference type="HOGENOM" id="CLU_076708_0_0_1"/>
<keyword evidence="3" id="KW-1185">Reference proteome</keyword>
<evidence type="ECO:0000313" key="3">
    <source>
        <dbReference type="Proteomes" id="UP000008068"/>
    </source>
</evidence>
<dbReference type="AlphaFoldDB" id="G0P382"/>
<evidence type="ECO:0000259" key="1">
    <source>
        <dbReference type="Pfam" id="PF01827"/>
    </source>
</evidence>
<dbReference type="Proteomes" id="UP000008068">
    <property type="component" value="Unassembled WGS sequence"/>
</dbReference>
<evidence type="ECO:0000313" key="2">
    <source>
        <dbReference type="EMBL" id="EGT43864.1"/>
    </source>
</evidence>
<protein>
    <recommendedName>
        <fullName evidence="1">DUF38 domain-containing protein</fullName>
    </recommendedName>
</protein>